<name>A0A1H3GVX1_9BURK</name>
<organism evidence="16 17">
    <name type="scientific">Delftia lacustris</name>
    <dbReference type="NCBI Taxonomy" id="558537"/>
    <lineage>
        <taxon>Bacteria</taxon>
        <taxon>Pseudomonadati</taxon>
        <taxon>Pseudomonadota</taxon>
        <taxon>Betaproteobacteria</taxon>
        <taxon>Burkholderiales</taxon>
        <taxon>Comamonadaceae</taxon>
        <taxon>Delftia</taxon>
    </lineage>
</organism>
<evidence type="ECO:0000256" key="4">
    <source>
        <dbReference type="ARBA" id="ARBA00022475"/>
    </source>
</evidence>
<dbReference type="Gene3D" id="1.20.5.1930">
    <property type="match status" value="1"/>
</dbReference>
<dbReference type="EC" id="2.7.13.3" evidence="3"/>
<dbReference type="PANTHER" id="PTHR24421">
    <property type="entry name" value="NITRATE/NITRITE SENSOR PROTEIN NARX-RELATED"/>
    <property type="match status" value="1"/>
</dbReference>
<keyword evidence="6" id="KW-0808">Transferase</keyword>
<dbReference type="InterPro" id="IPR050482">
    <property type="entry name" value="Sensor_HK_TwoCompSys"/>
</dbReference>
<reference evidence="16 17" key="1">
    <citation type="submission" date="2016-10" db="EMBL/GenBank/DDBJ databases">
        <authorList>
            <person name="de Groot N.N."/>
        </authorList>
    </citation>
    <scope>NUCLEOTIDE SEQUENCE [LARGE SCALE GENOMIC DNA]</scope>
    <source>
        <strain evidence="16 17">LMG 24775</strain>
    </source>
</reference>
<feature type="domain" description="Histidine kinase" evidence="15">
    <location>
        <begin position="252"/>
        <end position="453"/>
    </location>
</feature>
<keyword evidence="8" id="KW-0547">Nucleotide-binding</keyword>
<dbReference type="RefSeq" id="WP_074921076.1">
    <property type="nucleotide sequence ID" value="NZ_CP141274.1"/>
</dbReference>
<dbReference type="Pfam" id="PF17200">
    <property type="entry name" value="sCache_2"/>
    <property type="match status" value="1"/>
</dbReference>
<evidence type="ECO:0000256" key="9">
    <source>
        <dbReference type="ARBA" id="ARBA00022777"/>
    </source>
</evidence>
<dbReference type="Pfam" id="PF07730">
    <property type="entry name" value="HisKA_3"/>
    <property type="match status" value="1"/>
</dbReference>
<protein>
    <recommendedName>
        <fullName evidence="3">histidine kinase</fullName>
        <ecNumber evidence="3">2.7.13.3</ecNumber>
    </recommendedName>
</protein>
<dbReference type="GO" id="GO:0005886">
    <property type="term" value="C:plasma membrane"/>
    <property type="evidence" value="ECO:0007669"/>
    <property type="project" value="UniProtKB-SubCell"/>
</dbReference>
<comment type="catalytic activity">
    <reaction evidence="1">
        <text>ATP + protein L-histidine = ADP + protein N-phospho-L-histidine.</text>
        <dbReference type="EC" id="2.7.13.3"/>
    </reaction>
</comment>
<dbReference type="Pfam" id="PF02518">
    <property type="entry name" value="HATPase_c"/>
    <property type="match status" value="1"/>
</dbReference>
<dbReference type="GO" id="GO:0000155">
    <property type="term" value="F:phosphorelay sensor kinase activity"/>
    <property type="evidence" value="ECO:0007669"/>
    <property type="project" value="InterPro"/>
</dbReference>
<dbReference type="SUPFAM" id="SSF55874">
    <property type="entry name" value="ATPase domain of HSP90 chaperone/DNA topoisomerase II/histidine kinase"/>
    <property type="match status" value="1"/>
</dbReference>
<proteinExistence type="predicted"/>
<keyword evidence="7 14" id="KW-0812">Transmembrane</keyword>
<dbReference type="CDD" id="cd16917">
    <property type="entry name" value="HATPase_UhpB-NarQ-NarX-like"/>
    <property type="match status" value="1"/>
</dbReference>
<dbReference type="InterPro" id="IPR005467">
    <property type="entry name" value="His_kinase_dom"/>
</dbReference>
<keyword evidence="10" id="KW-0067">ATP-binding</keyword>
<dbReference type="Proteomes" id="UP000183417">
    <property type="component" value="Unassembled WGS sequence"/>
</dbReference>
<evidence type="ECO:0000313" key="17">
    <source>
        <dbReference type="Proteomes" id="UP000183417"/>
    </source>
</evidence>
<dbReference type="InterPro" id="IPR036890">
    <property type="entry name" value="HATPase_C_sf"/>
</dbReference>
<evidence type="ECO:0000256" key="14">
    <source>
        <dbReference type="SAM" id="Phobius"/>
    </source>
</evidence>
<evidence type="ECO:0000256" key="5">
    <source>
        <dbReference type="ARBA" id="ARBA00022553"/>
    </source>
</evidence>
<evidence type="ECO:0000256" key="13">
    <source>
        <dbReference type="ARBA" id="ARBA00023136"/>
    </source>
</evidence>
<dbReference type="GeneID" id="94690681"/>
<dbReference type="EMBL" id="FNPE01000002">
    <property type="protein sequence ID" value="SDY07125.1"/>
    <property type="molecule type" value="Genomic_DNA"/>
</dbReference>
<evidence type="ECO:0000259" key="15">
    <source>
        <dbReference type="PROSITE" id="PS50109"/>
    </source>
</evidence>
<dbReference type="PANTHER" id="PTHR24421:SF10">
    <property type="entry name" value="NITRATE_NITRITE SENSOR PROTEIN NARQ"/>
    <property type="match status" value="1"/>
</dbReference>
<dbReference type="SMART" id="SM00387">
    <property type="entry name" value="HATPase_c"/>
    <property type="match status" value="1"/>
</dbReference>
<evidence type="ECO:0000256" key="10">
    <source>
        <dbReference type="ARBA" id="ARBA00022840"/>
    </source>
</evidence>
<dbReference type="InterPro" id="IPR003594">
    <property type="entry name" value="HATPase_dom"/>
</dbReference>
<dbReference type="GO" id="GO:0005524">
    <property type="term" value="F:ATP binding"/>
    <property type="evidence" value="ECO:0007669"/>
    <property type="project" value="UniProtKB-KW"/>
</dbReference>
<dbReference type="InterPro" id="IPR011712">
    <property type="entry name" value="Sig_transdc_His_kin_sub3_dim/P"/>
</dbReference>
<evidence type="ECO:0000256" key="6">
    <source>
        <dbReference type="ARBA" id="ARBA00022679"/>
    </source>
</evidence>
<evidence type="ECO:0000256" key="7">
    <source>
        <dbReference type="ARBA" id="ARBA00022692"/>
    </source>
</evidence>
<keyword evidence="13 14" id="KW-0472">Membrane</keyword>
<evidence type="ECO:0000256" key="8">
    <source>
        <dbReference type="ARBA" id="ARBA00022741"/>
    </source>
</evidence>
<keyword evidence="11 14" id="KW-1133">Transmembrane helix</keyword>
<evidence type="ECO:0000313" key="16">
    <source>
        <dbReference type="EMBL" id="SDY07125.1"/>
    </source>
</evidence>
<evidence type="ECO:0000256" key="2">
    <source>
        <dbReference type="ARBA" id="ARBA00004651"/>
    </source>
</evidence>
<dbReference type="PROSITE" id="PS50109">
    <property type="entry name" value="HIS_KIN"/>
    <property type="match status" value="1"/>
</dbReference>
<gene>
    <name evidence="16" type="ORF">SAMN05421547_102371</name>
</gene>
<comment type="subcellular location">
    <subcellularLocation>
        <location evidence="2">Cell membrane</location>
        <topology evidence="2">Multi-pass membrane protein</topology>
    </subcellularLocation>
</comment>
<evidence type="ECO:0000256" key="12">
    <source>
        <dbReference type="ARBA" id="ARBA00023012"/>
    </source>
</evidence>
<keyword evidence="12" id="KW-0902">Two-component regulatory system</keyword>
<evidence type="ECO:0000256" key="3">
    <source>
        <dbReference type="ARBA" id="ARBA00012438"/>
    </source>
</evidence>
<dbReference type="AlphaFoldDB" id="A0A1H3GVX1"/>
<feature type="transmembrane region" description="Helical" evidence="14">
    <location>
        <begin position="203"/>
        <end position="225"/>
    </location>
</feature>
<sequence length="470" mass="51621">MQLPLKLALLSIAAIALALGLVAVTVQHQTLELAHQERELVETAYLHSKETELRHYVQLATTALTRIQSSGEEPSVQRRQALDTLARMQFGEDGYFFVYDEHGNVLLDARQMGLSGVDLCDPNSPGGAGPARIILDAARSGGGLVRYQWQKPSSLRTEAKLAYVATVPEWGWSLGTGLYLDDVEQALRQIDESAQANIAATRWRIFGIAALCIVLIGVAGLAFNLSDHRVSSTKLQRLAQRVVHSQEEERTRVARDLHDGVVQVLVSSKFLLETAQAQLRRLAAQDPATAQRMVDQGLEQLNHALVEIRRVSHGLRPALLDDLGLAPALALMSQQMQAEDGLRMQFGCRGETRFLPPSHATALFRVAQEAVTNAQNHAQATRIDVSLHFQRRRVVLQVSDDGQGFDMRRVQRDRQGGIGLRNMRERIEGLGGHLSISSGARGTRLVAVLYRSGGMPLSPSPEFELPQAAA</sequence>
<dbReference type="InterPro" id="IPR033480">
    <property type="entry name" value="sCache_2"/>
</dbReference>
<dbReference type="GO" id="GO:0046983">
    <property type="term" value="F:protein dimerization activity"/>
    <property type="evidence" value="ECO:0007669"/>
    <property type="project" value="InterPro"/>
</dbReference>
<accession>A0A1H3GVX1</accession>
<keyword evidence="4" id="KW-1003">Cell membrane</keyword>
<evidence type="ECO:0000256" key="1">
    <source>
        <dbReference type="ARBA" id="ARBA00000085"/>
    </source>
</evidence>
<dbReference type="Gene3D" id="3.30.450.20">
    <property type="entry name" value="PAS domain"/>
    <property type="match status" value="1"/>
</dbReference>
<dbReference type="Gene3D" id="3.30.565.10">
    <property type="entry name" value="Histidine kinase-like ATPase, C-terminal domain"/>
    <property type="match status" value="1"/>
</dbReference>
<evidence type="ECO:0000256" key="11">
    <source>
        <dbReference type="ARBA" id="ARBA00022989"/>
    </source>
</evidence>
<dbReference type="SMART" id="SM01049">
    <property type="entry name" value="Cache_2"/>
    <property type="match status" value="1"/>
</dbReference>
<keyword evidence="5" id="KW-0597">Phosphoprotein</keyword>
<keyword evidence="9 16" id="KW-0418">Kinase</keyword>